<evidence type="ECO:0000256" key="4">
    <source>
        <dbReference type="ARBA" id="ARBA00022729"/>
    </source>
</evidence>
<dbReference type="AlphaFoldDB" id="A0AAE6IUS6"/>
<dbReference type="EMBL" id="CP042817">
    <property type="protein sequence ID" value="QEJ98588.1"/>
    <property type="molecule type" value="Genomic_DNA"/>
</dbReference>
<evidence type="ECO:0000256" key="5">
    <source>
        <dbReference type="ARBA" id="ARBA00022801"/>
    </source>
</evidence>
<dbReference type="InterPro" id="IPR057739">
    <property type="entry name" value="Glyco_hydro_29_N"/>
</dbReference>
<dbReference type="Proteomes" id="UP000323594">
    <property type="component" value="Chromosome"/>
</dbReference>
<evidence type="ECO:0000313" key="10">
    <source>
        <dbReference type="Proteomes" id="UP000323594"/>
    </source>
</evidence>
<evidence type="ECO:0000256" key="2">
    <source>
        <dbReference type="ARBA" id="ARBA00007951"/>
    </source>
</evidence>
<name>A0AAE6IUS6_TREPH</name>
<dbReference type="InterPro" id="IPR016286">
    <property type="entry name" value="FUC_metazoa-typ"/>
</dbReference>
<dbReference type="PANTHER" id="PTHR10030:SF37">
    <property type="entry name" value="ALPHA-L-FUCOSIDASE-RELATED"/>
    <property type="match status" value="1"/>
</dbReference>
<evidence type="ECO:0000256" key="6">
    <source>
        <dbReference type="ARBA" id="ARBA00023295"/>
    </source>
</evidence>
<dbReference type="PIRSF" id="PIRSF001092">
    <property type="entry name" value="Alpha-L-fucosidase"/>
    <property type="match status" value="1"/>
</dbReference>
<organism evidence="9 10">
    <name type="scientific">Treponema phagedenis</name>
    <dbReference type="NCBI Taxonomy" id="162"/>
    <lineage>
        <taxon>Bacteria</taxon>
        <taxon>Pseudomonadati</taxon>
        <taxon>Spirochaetota</taxon>
        <taxon>Spirochaetia</taxon>
        <taxon>Spirochaetales</taxon>
        <taxon>Treponemataceae</taxon>
        <taxon>Treponema</taxon>
    </lineage>
</organism>
<feature type="site" description="May be important for catalysis" evidence="7">
    <location>
        <position position="307"/>
    </location>
</feature>
<evidence type="ECO:0000313" key="9">
    <source>
        <dbReference type="EMBL" id="QEJ98588.1"/>
    </source>
</evidence>
<dbReference type="GO" id="GO:0005764">
    <property type="term" value="C:lysosome"/>
    <property type="evidence" value="ECO:0007669"/>
    <property type="project" value="TreeGrafter"/>
</dbReference>
<sequence length="469" mass="54398">MLFYKTGEDFWRKIMEEPIMEKGVHAYSEEDRYVVPKSAAVRKHLEFFTGLKFGLMMHWAPGCQIATYESWPLCDDADDWSREDVIWTDDMEEFKHHYWNANKTFNPIKFRPDHWADFAKRAGFKYLLFTTKHHDGFCMFDTQQTDYKITASDCPFSSNKRANIVQEVFNAFRAEGLAISAYFSKPDWHSEYFWAPEMGKAETRNANYDIPSHPELWNKFVDFTHQQLREICSLYGHIDVLWLDGGQISPRIHNQDIRLGEIIEEIRNTTQPHLIVCDRTVGGEYENIITPEQSIPSHYIGCPWEACITAGDYFSFHYEDNFKSPHAIVRLLIEVVSKGGNLALNIPPQPDGQLPAKAMRNLLRVGEWLHIHGQAIYNTRGYPIAQEQKIFITEGSENVFVFYCYDENTPRLPRRVNIKLKDERAVQKITCLRSGAAVSFIQNGKILVIHTIELDPLGANYADCLKLCF</sequence>
<evidence type="ECO:0000256" key="3">
    <source>
        <dbReference type="ARBA" id="ARBA00012662"/>
    </source>
</evidence>
<proteinExistence type="inferred from homology"/>
<feature type="domain" description="Glycoside hydrolase family 29 N-terminal" evidence="8">
    <location>
        <begin position="37"/>
        <end position="374"/>
    </location>
</feature>
<keyword evidence="5" id="KW-0378">Hydrolase</keyword>
<evidence type="ECO:0000259" key="8">
    <source>
        <dbReference type="Pfam" id="PF01120"/>
    </source>
</evidence>
<accession>A0AAE6IUS6</accession>
<dbReference type="SUPFAM" id="SSF51445">
    <property type="entry name" value="(Trans)glycosidases"/>
    <property type="match status" value="1"/>
</dbReference>
<dbReference type="GO" id="GO:0006004">
    <property type="term" value="P:fucose metabolic process"/>
    <property type="evidence" value="ECO:0007669"/>
    <property type="project" value="InterPro"/>
</dbReference>
<evidence type="ECO:0000256" key="1">
    <source>
        <dbReference type="ARBA" id="ARBA00004071"/>
    </source>
</evidence>
<gene>
    <name evidence="9" type="ORF">FUT82_11665</name>
</gene>
<dbReference type="SMART" id="SM00812">
    <property type="entry name" value="Alpha_L_fucos"/>
    <property type="match status" value="1"/>
</dbReference>
<comment type="function">
    <text evidence="1">Alpha-L-fucosidase is responsible for hydrolyzing the alpha-1,6-linked fucose joined to the reducing-end N-acetylglucosamine of the carbohydrate moieties of glycoproteins.</text>
</comment>
<dbReference type="GO" id="GO:0004560">
    <property type="term" value="F:alpha-L-fucosidase activity"/>
    <property type="evidence" value="ECO:0007669"/>
    <property type="project" value="InterPro"/>
</dbReference>
<protein>
    <recommendedName>
        <fullName evidence="3">alpha-L-fucosidase</fullName>
        <ecNumber evidence="3">3.2.1.51</ecNumber>
    </recommendedName>
</protein>
<keyword evidence="6" id="KW-0326">Glycosidase</keyword>
<dbReference type="EC" id="3.2.1.51" evidence="3"/>
<dbReference type="InterPro" id="IPR017853">
    <property type="entry name" value="GH"/>
</dbReference>
<dbReference type="PANTHER" id="PTHR10030">
    <property type="entry name" value="ALPHA-L-FUCOSIDASE"/>
    <property type="match status" value="1"/>
</dbReference>
<comment type="similarity">
    <text evidence="2">Belongs to the glycosyl hydrolase 29 family.</text>
</comment>
<keyword evidence="4" id="KW-0732">Signal</keyword>
<dbReference type="Pfam" id="PF01120">
    <property type="entry name" value="Alpha_L_fucos"/>
    <property type="match status" value="1"/>
</dbReference>
<evidence type="ECO:0000256" key="7">
    <source>
        <dbReference type="PIRSR" id="PIRSR001092-1"/>
    </source>
</evidence>
<dbReference type="PRINTS" id="PR00741">
    <property type="entry name" value="GLHYDRLASE29"/>
</dbReference>
<dbReference type="Gene3D" id="3.20.20.80">
    <property type="entry name" value="Glycosidases"/>
    <property type="match status" value="1"/>
</dbReference>
<dbReference type="InterPro" id="IPR000933">
    <property type="entry name" value="Glyco_hydro_29"/>
</dbReference>
<reference evidence="9 10" key="1">
    <citation type="submission" date="2019-08" db="EMBL/GenBank/DDBJ databases">
        <authorList>
            <person name="Kuhnert P."/>
        </authorList>
    </citation>
    <scope>NUCLEOTIDE SEQUENCE [LARGE SCALE GENOMIC DNA]</scope>
    <source>
        <strain evidence="9 10">B36.5</strain>
    </source>
</reference>
<dbReference type="GO" id="GO:0016139">
    <property type="term" value="P:glycoside catabolic process"/>
    <property type="evidence" value="ECO:0007669"/>
    <property type="project" value="TreeGrafter"/>
</dbReference>